<dbReference type="PIRSF" id="PIRSF001217">
    <property type="entry name" value="Protease_4_SppA"/>
    <property type="match status" value="1"/>
</dbReference>
<dbReference type="NCBIfam" id="TIGR00706">
    <property type="entry name" value="SppA_dom"/>
    <property type="match status" value="1"/>
</dbReference>
<keyword evidence="10" id="KW-1185">Reference proteome</keyword>
<dbReference type="GO" id="GO:0016020">
    <property type="term" value="C:membrane"/>
    <property type="evidence" value="ECO:0007669"/>
    <property type="project" value="InterPro"/>
</dbReference>
<keyword evidence="6" id="KW-1133">Transmembrane helix</keyword>
<name>A0A0X8FC09_9LACT</name>
<evidence type="ECO:0000259" key="7">
    <source>
        <dbReference type="Pfam" id="PF01343"/>
    </source>
</evidence>
<evidence type="ECO:0000313" key="11">
    <source>
        <dbReference type="Proteomes" id="UP000234239"/>
    </source>
</evidence>
<evidence type="ECO:0000256" key="3">
    <source>
        <dbReference type="ARBA" id="ARBA00022801"/>
    </source>
</evidence>
<evidence type="ECO:0000256" key="2">
    <source>
        <dbReference type="ARBA" id="ARBA00022670"/>
    </source>
</evidence>
<dbReference type="Gene3D" id="3.90.226.10">
    <property type="entry name" value="2-enoyl-CoA Hydratase, Chain A, domain 1"/>
    <property type="match status" value="2"/>
</dbReference>
<evidence type="ECO:0000313" key="9">
    <source>
        <dbReference type="EMBL" id="PKZ20677.1"/>
    </source>
</evidence>
<dbReference type="GO" id="GO:0008236">
    <property type="term" value="F:serine-type peptidase activity"/>
    <property type="evidence" value="ECO:0007669"/>
    <property type="project" value="UniProtKB-KW"/>
</dbReference>
<keyword evidence="6" id="KW-0812">Transmembrane</keyword>
<evidence type="ECO:0000256" key="1">
    <source>
        <dbReference type="ARBA" id="ARBA00008683"/>
    </source>
</evidence>
<reference evidence="10" key="2">
    <citation type="submission" date="2016-01" db="EMBL/GenBank/DDBJ databases">
        <title>Six Aerococcus type strain genome sequencing and assembly using PacBio and Illumina Hiseq.</title>
        <authorList>
            <person name="Carkaci D."/>
            <person name="Dargis R."/>
            <person name="Nielsen X.C."/>
            <person name="Skovgaard O."/>
            <person name="Fuursted K."/>
            <person name="Christensen J.J."/>
        </authorList>
    </citation>
    <scope>NUCLEOTIDE SEQUENCE [LARGE SCALE GENOMIC DNA]</scope>
    <source>
        <strain evidence="10">CCUG43001</strain>
    </source>
</reference>
<dbReference type="InterPro" id="IPR004634">
    <property type="entry name" value="Pept_S49_pIV"/>
</dbReference>
<evidence type="ECO:0000313" key="8">
    <source>
        <dbReference type="EMBL" id="AMB94354.1"/>
    </source>
</evidence>
<dbReference type="KEGG" id="asan:AWM72_06065"/>
<dbReference type="AlphaFoldDB" id="A0A0X8FC09"/>
<dbReference type="Pfam" id="PF01343">
    <property type="entry name" value="Peptidase_S49"/>
    <property type="match status" value="2"/>
</dbReference>
<keyword evidence="6" id="KW-0472">Membrane</keyword>
<feature type="active site" description="Nucleophile" evidence="5">
    <location>
        <position position="379"/>
    </location>
</feature>
<evidence type="ECO:0000256" key="6">
    <source>
        <dbReference type="SAM" id="Phobius"/>
    </source>
</evidence>
<reference evidence="8 10" key="1">
    <citation type="journal article" date="2016" name="Genome Announc.">
        <title>Complete Genome Sequences of Aerococcus christensenii CCUG 28831T, Aerococcus sanguinicola CCUG 43001T, Aerococcus urinae CCUG 36881T, Aerococcus urinaeequi CCUG 28094T, Aerococcus urinaehominis CCUG 42038 BT, and Aerococcus viridans CCUG 4311T.</title>
        <authorList>
            <person name="Carkaci D."/>
            <person name="Dargis R."/>
            <person name="Nielsen X.C."/>
            <person name="Skovgaard O."/>
            <person name="Fuursted K."/>
            <person name="Christensen J.J."/>
        </authorList>
    </citation>
    <scope>NUCLEOTIDE SEQUENCE [LARGE SCALE GENOMIC DNA]</scope>
    <source>
        <strain evidence="8 10">CCUG43001</strain>
    </source>
</reference>
<comment type="similarity">
    <text evidence="1">Belongs to the peptidase S49 family.</text>
</comment>
<proteinExistence type="inferred from homology"/>
<dbReference type="Gene3D" id="6.20.330.10">
    <property type="match status" value="2"/>
</dbReference>
<dbReference type="InterPro" id="IPR029045">
    <property type="entry name" value="ClpP/crotonase-like_dom_sf"/>
</dbReference>
<reference evidence="9 11" key="3">
    <citation type="submission" date="2017-12" db="EMBL/GenBank/DDBJ databases">
        <title>Phylogenetic diversity of female urinary microbiome.</title>
        <authorList>
            <person name="Thomas-White K."/>
            <person name="Wolfe A.J."/>
        </authorList>
    </citation>
    <scope>NUCLEOTIDE SEQUENCE [LARGE SCALE GENOMIC DNA]</scope>
    <source>
        <strain evidence="9 11">UMB0139</strain>
    </source>
</reference>
<feature type="domain" description="Peptidase S49" evidence="7">
    <location>
        <begin position="367"/>
        <end position="513"/>
    </location>
</feature>
<dbReference type="InterPro" id="IPR004635">
    <property type="entry name" value="Pept_S49_SppA"/>
</dbReference>
<dbReference type="CDD" id="cd07023">
    <property type="entry name" value="S49_Sppa_N_C"/>
    <property type="match status" value="1"/>
</dbReference>
<keyword evidence="3" id="KW-0378">Hydrolase</keyword>
<evidence type="ECO:0000313" key="10">
    <source>
        <dbReference type="Proteomes" id="UP000069912"/>
    </source>
</evidence>
<dbReference type="InterPro" id="IPR002142">
    <property type="entry name" value="Peptidase_S49"/>
</dbReference>
<dbReference type="PANTHER" id="PTHR33209:SF1">
    <property type="entry name" value="PEPTIDASE S49 DOMAIN-CONTAINING PROTEIN"/>
    <property type="match status" value="1"/>
</dbReference>
<dbReference type="GeneID" id="92903632"/>
<sequence length="567" mass="63304">MFIVRALIEGFLVAVIFIALLGILAGIVYKKLKAKSPTKEVMTKEVRQVVIDTHDLKEDQASSLISGDAGDLYYTFLAKLEDLVDDPQIERVYLDVDQMDLTLAQIEELLPLFEKMAKHKEVIAYGTDFNQQNYRMALLASKIYMLDTNNASLCLRGYAYYDLYLKDFLAKFGVKMHVLSIGDYKVAGEAYHHNQMSPARRESLQVMGDEALAYFTNLVKQKRGVDIEGAVLSGELVLADRQQALDLGLIDGCLGYKELAIHDLERTVSFDTYKCLSDKGDSFGLKSMKNPFSRSSDQDEIALVCLSGTIQSKPGQKTHISYENVKNKVEQLKQMDHVRGLVIRIDSPGGEAFEAEKIYQLFKHLDLPIYISMGDYCASGGYYIACAGDRLFANRNSLTGSIGVVAMVPEFTGAVEKLDLHLESVSKGEATDFLNPFEPLSDESKDRLTRNMEAVYAEFKDRVSLARKIAEDDLEPLAGGRVYLGQAALQKGLVDNIGSLNDCVEALADHLELEDPALVYIQEKVDSRDLLKQVGGPLTLNTVEDLLKGHLLEKNPLQFYEAVRRRI</sequence>
<feature type="transmembrane region" description="Helical" evidence="6">
    <location>
        <begin position="6"/>
        <end position="29"/>
    </location>
</feature>
<evidence type="ECO:0000256" key="5">
    <source>
        <dbReference type="PIRSR" id="PIRSR001217-1"/>
    </source>
</evidence>
<gene>
    <name evidence="9" type="primary">sppA</name>
    <name evidence="8" type="ORF">AWM72_06065</name>
    <name evidence="9" type="ORF">CYJ28_09325</name>
</gene>
<keyword evidence="2" id="KW-0645">Protease</keyword>
<protein>
    <submittedName>
        <fullName evidence="9">Signal peptide peptidase SppA</fullName>
    </submittedName>
</protein>
<accession>A0A0X8FC09</accession>
<dbReference type="Proteomes" id="UP000069912">
    <property type="component" value="Chromosome"/>
</dbReference>
<dbReference type="OrthoDB" id="9764363at2"/>
<dbReference type="PANTHER" id="PTHR33209">
    <property type="entry name" value="PROTEASE 4"/>
    <property type="match status" value="1"/>
</dbReference>
<keyword evidence="4" id="KW-0720">Serine protease</keyword>
<dbReference type="EMBL" id="CP014160">
    <property type="protein sequence ID" value="AMB94354.1"/>
    <property type="molecule type" value="Genomic_DNA"/>
</dbReference>
<organism evidence="8 10">
    <name type="scientific">Aerococcus sanguinicola</name>
    <dbReference type="NCBI Taxonomy" id="119206"/>
    <lineage>
        <taxon>Bacteria</taxon>
        <taxon>Bacillati</taxon>
        <taxon>Bacillota</taxon>
        <taxon>Bacilli</taxon>
        <taxon>Lactobacillales</taxon>
        <taxon>Aerococcaceae</taxon>
        <taxon>Aerococcus</taxon>
    </lineage>
</organism>
<feature type="domain" description="Peptidase S49" evidence="7">
    <location>
        <begin position="116"/>
        <end position="258"/>
    </location>
</feature>
<dbReference type="InterPro" id="IPR047272">
    <property type="entry name" value="S49_SppA_C"/>
</dbReference>
<feature type="active site" description="Proton donor/acceptor" evidence="5">
    <location>
        <position position="185"/>
    </location>
</feature>
<evidence type="ECO:0000256" key="4">
    <source>
        <dbReference type="ARBA" id="ARBA00022825"/>
    </source>
</evidence>
<dbReference type="RefSeq" id="WP_067974848.1">
    <property type="nucleotide sequence ID" value="NZ_CAJHKM010000001.1"/>
</dbReference>
<dbReference type="Proteomes" id="UP000234239">
    <property type="component" value="Unassembled WGS sequence"/>
</dbReference>
<dbReference type="GO" id="GO:0006465">
    <property type="term" value="P:signal peptide processing"/>
    <property type="evidence" value="ECO:0007669"/>
    <property type="project" value="InterPro"/>
</dbReference>
<dbReference type="SUPFAM" id="SSF52096">
    <property type="entry name" value="ClpP/crotonase"/>
    <property type="match status" value="2"/>
</dbReference>
<dbReference type="EMBL" id="PKGY01000007">
    <property type="protein sequence ID" value="PKZ20677.1"/>
    <property type="molecule type" value="Genomic_DNA"/>
</dbReference>